<keyword evidence="6 7" id="KW-0472">Membrane</keyword>
<evidence type="ECO:0000256" key="1">
    <source>
        <dbReference type="ARBA" id="ARBA00004651"/>
    </source>
</evidence>
<dbReference type="InterPro" id="IPR007055">
    <property type="entry name" value="BON_dom"/>
</dbReference>
<feature type="transmembrane region" description="Helical" evidence="7">
    <location>
        <begin position="142"/>
        <end position="162"/>
    </location>
</feature>
<name>A0A4Q9VVU9_9HYPH</name>
<feature type="compositionally biased region" description="Basic and acidic residues" evidence="8">
    <location>
        <begin position="402"/>
        <end position="420"/>
    </location>
</feature>
<sequence length="430" mass="46112">MAFTPPSTLRSRLRDFAVAAVLVIAAAVGPTFAQDAPAEPPAKIAVENRGPGDAAIAARIREVLTAIGEHERIGVRVDGGVVTLTGRVVDKGNAAEAEKIAARTEGVVTVRSEIAVDTSVSRRLQPVVDRMIQRFWAYVEQAPLFLVAVAVLAAFVAAGNWLAGRAALWQRLPLNPFVTDLLLQVVRLVFAGMGLVTALDILGATALLGTIVGAAGIFGLAVGFAVKDTVENYVASIMLSLRQPFRPNDHVLIGDKEGRVLKLTSRATMMLTADGNHLRIPNAEVFKATILNYSTNPQRRFEFDLTIESTGDPTARLQEAVRLLGEISGTLADPGPSLEIREIGKATITIRFYAWVDTRRQSLEGARSAAIVAVRRLFFPEGPRAAVPTPADADGIAAIAEDPARQRERVEKARAKDGTRDLLTPKAREA</sequence>
<keyword evidence="9" id="KW-0732">Signal</keyword>
<dbReference type="InterPro" id="IPR011066">
    <property type="entry name" value="MscS_channel_C_sf"/>
</dbReference>
<feature type="domain" description="BON" evidence="10">
    <location>
        <begin position="52"/>
        <end position="118"/>
    </location>
</feature>
<dbReference type="InterPro" id="IPR011014">
    <property type="entry name" value="MscS_channel_TM-2"/>
</dbReference>
<dbReference type="InterPro" id="IPR045275">
    <property type="entry name" value="MscS_archaea/bacteria_type"/>
</dbReference>
<dbReference type="SUPFAM" id="SSF50182">
    <property type="entry name" value="Sm-like ribonucleoproteins"/>
    <property type="match status" value="1"/>
</dbReference>
<dbReference type="Pfam" id="PF04972">
    <property type="entry name" value="BON"/>
    <property type="match status" value="1"/>
</dbReference>
<dbReference type="Proteomes" id="UP000292781">
    <property type="component" value="Unassembled WGS sequence"/>
</dbReference>
<dbReference type="InterPro" id="IPR023408">
    <property type="entry name" value="MscS_beta-dom_sf"/>
</dbReference>
<protein>
    <recommendedName>
        <fullName evidence="7">Small-conductance mechanosensitive channel</fullName>
    </recommendedName>
</protein>
<evidence type="ECO:0000313" key="11">
    <source>
        <dbReference type="EMBL" id="TBW40392.1"/>
    </source>
</evidence>
<keyword evidence="4 7" id="KW-0812">Transmembrane</keyword>
<keyword evidence="7" id="KW-0813">Transport</keyword>
<comment type="subunit">
    <text evidence="7">Homoheptamer.</text>
</comment>
<comment type="similarity">
    <text evidence="2 7">Belongs to the MscS (TC 1.A.23) family.</text>
</comment>
<dbReference type="SUPFAM" id="SSF82689">
    <property type="entry name" value="Mechanosensitive channel protein MscS (YggB), C-terminal domain"/>
    <property type="match status" value="1"/>
</dbReference>
<feature type="signal peptide" evidence="9">
    <location>
        <begin position="1"/>
        <end position="33"/>
    </location>
</feature>
<feature type="chain" id="PRO_5020557471" description="Small-conductance mechanosensitive channel" evidence="9">
    <location>
        <begin position="34"/>
        <end position="430"/>
    </location>
</feature>
<evidence type="ECO:0000256" key="5">
    <source>
        <dbReference type="ARBA" id="ARBA00022989"/>
    </source>
</evidence>
<keyword evidence="3" id="KW-1003">Cell membrane</keyword>
<evidence type="ECO:0000256" key="9">
    <source>
        <dbReference type="SAM" id="SignalP"/>
    </source>
</evidence>
<dbReference type="AlphaFoldDB" id="A0A4Q9VVU9"/>
<dbReference type="EMBL" id="SJFN01000004">
    <property type="protein sequence ID" value="TBW40392.1"/>
    <property type="molecule type" value="Genomic_DNA"/>
</dbReference>
<keyword evidence="12" id="KW-1185">Reference proteome</keyword>
<accession>A0A4Q9VVU9</accession>
<keyword evidence="7" id="KW-0997">Cell inner membrane</keyword>
<feature type="region of interest" description="Disordered" evidence="8">
    <location>
        <begin position="400"/>
        <end position="430"/>
    </location>
</feature>
<dbReference type="Gene3D" id="1.10.287.1260">
    <property type="match status" value="1"/>
</dbReference>
<dbReference type="InterPro" id="IPR010920">
    <property type="entry name" value="LSM_dom_sf"/>
</dbReference>
<evidence type="ECO:0000256" key="3">
    <source>
        <dbReference type="ARBA" id="ARBA00022475"/>
    </source>
</evidence>
<evidence type="ECO:0000256" key="6">
    <source>
        <dbReference type="ARBA" id="ARBA00023136"/>
    </source>
</evidence>
<evidence type="ECO:0000256" key="8">
    <source>
        <dbReference type="SAM" id="MobiDB-lite"/>
    </source>
</evidence>
<reference evidence="11 12" key="1">
    <citation type="submission" date="2019-02" db="EMBL/GenBank/DDBJ databases">
        <title>Siculibacillus lacustris gen. nov., sp. nov., a new rosette-forming bacterium isolated from a freshwater crater lake (Lake St. Ana, Romania).</title>
        <authorList>
            <person name="Felfoldi T."/>
            <person name="Marton Z."/>
            <person name="Szabo A."/>
            <person name="Mentes A."/>
            <person name="Boka K."/>
            <person name="Marialigeti K."/>
            <person name="Mathe I."/>
            <person name="Koncz M."/>
            <person name="Schumann P."/>
            <person name="Toth E."/>
        </authorList>
    </citation>
    <scope>NUCLEOTIDE SEQUENCE [LARGE SCALE GENOMIC DNA]</scope>
    <source>
        <strain evidence="11 12">SA-279</strain>
    </source>
</reference>
<evidence type="ECO:0000259" key="10">
    <source>
        <dbReference type="PROSITE" id="PS50914"/>
    </source>
</evidence>
<dbReference type="PANTHER" id="PTHR30221:SF1">
    <property type="entry name" value="SMALL-CONDUCTANCE MECHANOSENSITIVE CHANNEL"/>
    <property type="match status" value="1"/>
</dbReference>
<feature type="transmembrane region" description="Helical" evidence="7">
    <location>
        <begin position="201"/>
        <end position="226"/>
    </location>
</feature>
<keyword evidence="7" id="KW-0407">Ion channel</keyword>
<dbReference type="InterPro" id="IPR006685">
    <property type="entry name" value="MscS_channel_2nd"/>
</dbReference>
<gene>
    <name evidence="11" type="ORF">EYW49_04195</name>
</gene>
<evidence type="ECO:0000256" key="2">
    <source>
        <dbReference type="ARBA" id="ARBA00008017"/>
    </source>
</evidence>
<evidence type="ECO:0000256" key="4">
    <source>
        <dbReference type="ARBA" id="ARBA00022692"/>
    </source>
</evidence>
<dbReference type="Gene3D" id="2.30.30.60">
    <property type="match status" value="1"/>
</dbReference>
<dbReference type="OrthoDB" id="9793781at2"/>
<dbReference type="PANTHER" id="PTHR30221">
    <property type="entry name" value="SMALL-CONDUCTANCE MECHANOSENSITIVE CHANNEL"/>
    <property type="match status" value="1"/>
</dbReference>
<dbReference type="RefSeq" id="WP_131306519.1">
    <property type="nucleotide sequence ID" value="NZ_SJFN01000004.1"/>
</dbReference>
<dbReference type="PROSITE" id="PS50914">
    <property type="entry name" value="BON"/>
    <property type="match status" value="1"/>
</dbReference>
<comment type="caution">
    <text evidence="7">Lacks conserved residue(s) required for the propagation of feature annotation.</text>
</comment>
<comment type="subcellular location">
    <subcellularLocation>
        <location evidence="7">Cell inner membrane</location>
        <topology evidence="7">Multi-pass membrane protein</topology>
    </subcellularLocation>
    <subcellularLocation>
        <location evidence="1">Cell membrane</location>
        <topology evidence="1">Multi-pass membrane protein</topology>
    </subcellularLocation>
</comment>
<evidence type="ECO:0000256" key="7">
    <source>
        <dbReference type="RuleBase" id="RU369025"/>
    </source>
</evidence>
<comment type="function">
    <text evidence="7">Mechanosensitive channel that participates in the regulation of osmotic pressure changes within the cell, opening in response to stretch forces in the membrane lipid bilayer, without the need for other proteins. Contributes to normal resistance to hypoosmotic shock. Forms an ion channel of 1.0 nanosiemens conductance with a slight preference for anions.</text>
</comment>
<dbReference type="GO" id="GO:0005886">
    <property type="term" value="C:plasma membrane"/>
    <property type="evidence" value="ECO:0007669"/>
    <property type="project" value="UniProtKB-SubCell"/>
</dbReference>
<keyword evidence="5 7" id="KW-1133">Transmembrane helix</keyword>
<proteinExistence type="inferred from homology"/>
<evidence type="ECO:0000313" key="12">
    <source>
        <dbReference type="Proteomes" id="UP000292781"/>
    </source>
</evidence>
<organism evidence="11 12">
    <name type="scientific">Siculibacillus lacustris</name>
    <dbReference type="NCBI Taxonomy" id="1549641"/>
    <lineage>
        <taxon>Bacteria</taxon>
        <taxon>Pseudomonadati</taxon>
        <taxon>Pseudomonadota</taxon>
        <taxon>Alphaproteobacteria</taxon>
        <taxon>Hyphomicrobiales</taxon>
        <taxon>Ancalomicrobiaceae</taxon>
        <taxon>Siculibacillus</taxon>
    </lineage>
</organism>
<dbReference type="GO" id="GO:0008381">
    <property type="term" value="F:mechanosensitive monoatomic ion channel activity"/>
    <property type="evidence" value="ECO:0007669"/>
    <property type="project" value="InterPro"/>
</dbReference>
<dbReference type="SUPFAM" id="SSF82861">
    <property type="entry name" value="Mechanosensitive channel protein MscS (YggB), transmembrane region"/>
    <property type="match status" value="1"/>
</dbReference>
<dbReference type="Pfam" id="PF00924">
    <property type="entry name" value="MS_channel_2nd"/>
    <property type="match status" value="1"/>
</dbReference>
<keyword evidence="7" id="KW-0406">Ion transport</keyword>
<comment type="caution">
    <text evidence="11">The sequence shown here is derived from an EMBL/GenBank/DDBJ whole genome shotgun (WGS) entry which is preliminary data.</text>
</comment>
<dbReference type="Gene3D" id="3.30.1340.30">
    <property type="match status" value="1"/>
</dbReference>
<feature type="transmembrane region" description="Helical" evidence="7">
    <location>
        <begin position="174"/>
        <end position="195"/>
    </location>
</feature>